<keyword evidence="14" id="KW-1185">Reference proteome</keyword>
<evidence type="ECO:0000259" key="12">
    <source>
        <dbReference type="PROSITE" id="PS50885"/>
    </source>
</evidence>
<dbReference type="AlphaFoldDB" id="A0A3S1DPZ8"/>
<dbReference type="Pfam" id="PF00015">
    <property type="entry name" value="MCPsignal"/>
    <property type="match status" value="1"/>
</dbReference>
<dbReference type="SMART" id="SM00283">
    <property type="entry name" value="MA"/>
    <property type="match status" value="1"/>
</dbReference>
<dbReference type="Gene3D" id="1.10.287.950">
    <property type="entry name" value="Methyl-accepting chemotaxis protein"/>
    <property type="match status" value="1"/>
</dbReference>
<dbReference type="CDD" id="cd12912">
    <property type="entry name" value="PDC2_MCP_like"/>
    <property type="match status" value="1"/>
</dbReference>
<evidence type="ECO:0000256" key="6">
    <source>
        <dbReference type="ARBA" id="ARBA00023136"/>
    </source>
</evidence>
<dbReference type="PANTHER" id="PTHR32089:SF112">
    <property type="entry name" value="LYSOZYME-LIKE PROTEIN-RELATED"/>
    <property type="match status" value="1"/>
</dbReference>
<dbReference type="PROSITE" id="PS50885">
    <property type="entry name" value="HAMP"/>
    <property type="match status" value="1"/>
</dbReference>
<comment type="subcellular location">
    <subcellularLocation>
        <location evidence="1">Cell membrane</location>
        <topology evidence="1">Multi-pass membrane protein</topology>
    </subcellularLocation>
</comment>
<dbReference type="SMART" id="SM00304">
    <property type="entry name" value="HAMP"/>
    <property type="match status" value="1"/>
</dbReference>
<dbReference type="GO" id="GO:0005886">
    <property type="term" value="C:plasma membrane"/>
    <property type="evidence" value="ECO:0007669"/>
    <property type="project" value="UniProtKB-SubCell"/>
</dbReference>
<dbReference type="Pfam" id="PF00672">
    <property type="entry name" value="HAMP"/>
    <property type="match status" value="1"/>
</dbReference>
<evidence type="ECO:0000256" key="10">
    <source>
        <dbReference type="SAM" id="Phobius"/>
    </source>
</evidence>
<comment type="caution">
    <text evidence="13">The sequence shown here is derived from an EMBL/GenBank/DDBJ whole genome shotgun (WGS) entry which is preliminary data.</text>
</comment>
<keyword evidence="7 9" id="KW-0807">Transducer</keyword>
<evidence type="ECO:0000259" key="11">
    <source>
        <dbReference type="PROSITE" id="PS50111"/>
    </source>
</evidence>
<dbReference type="SUPFAM" id="SSF58104">
    <property type="entry name" value="Methyl-accepting chemotaxis protein (MCP) signaling domain"/>
    <property type="match status" value="1"/>
</dbReference>
<evidence type="ECO:0000313" key="14">
    <source>
        <dbReference type="Proteomes" id="UP000279446"/>
    </source>
</evidence>
<dbReference type="PANTHER" id="PTHR32089">
    <property type="entry name" value="METHYL-ACCEPTING CHEMOTAXIS PROTEIN MCPB"/>
    <property type="match status" value="1"/>
</dbReference>
<feature type="domain" description="Methyl-accepting transducer" evidence="11">
    <location>
        <begin position="378"/>
        <end position="615"/>
    </location>
</feature>
<evidence type="ECO:0000256" key="5">
    <source>
        <dbReference type="ARBA" id="ARBA00022989"/>
    </source>
</evidence>
<evidence type="ECO:0000256" key="4">
    <source>
        <dbReference type="ARBA" id="ARBA00022692"/>
    </source>
</evidence>
<keyword evidence="5 10" id="KW-1133">Transmembrane helix</keyword>
<dbReference type="SUPFAM" id="SSF103190">
    <property type="entry name" value="Sensory domain-like"/>
    <property type="match status" value="1"/>
</dbReference>
<dbReference type="CDD" id="cd06225">
    <property type="entry name" value="HAMP"/>
    <property type="match status" value="1"/>
</dbReference>
<keyword evidence="6 10" id="KW-0472">Membrane</keyword>
<dbReference type="Pfam" id="PF02743">
    <property type="entry name" value="dCache_1"/>
    <property type="match status" value="1"/>
</dbReference>
<dbReference type="InterPro" id="IPR033479">
    <property type="entry name" value="dCache_1"/>
</dbReference>
<keyword evidence="2" id="KW-1003">Cell membrane</keyword>
<dbReference type="EMBL" id="RZNY01000024">
    <property type="protein sequence ID" value="RUT42846.1"/>
    <property type="molecule type" value="Genomic_DNA"/>
</dbReference>
<comment type="similarity">
    <text evidence="8">Belongs to the methyl-accepting chemotaxis (MCP) protein family.</text>
</comment>
<keyword evidence="4 10" id="KW-0812">Transmembrane</keyword>
<dbReference type="CDD" id="cd18773">
    <property type="entry name" value="PDC1_HK_sensor"/>
    <property type="match status" value="1"/>
</dbReference>
<dbReference type="InterPro" id="IPR003660">
    <property type="entry name" value="HAMP_dom"/>
</dbReference>
<accession>A0A3S1DPZ8</accession>
<organism evidence="13 14">
    <name type="scientific">Paenibacillus anaericanus</name>
    <dbReference type="NCBI Taxonomy" id="170367"/>
    <lineage>
        <taxon>Bacteria</taxon>
        <taxon>Bacillati</taxon>
        <taxon>Bacillota</taxon>
        <taxon>Bacilli</taxon>
        <taxon>Bacillales</taxon>
        <taxon>Paenibacillaceae</taxon>
        <taxon>Paenibacillus</taxon>
    </lineage>
</organism>
<dbReference type="GO" id="GO:0006935">
    <property type="term" value="P:chemotaxis"/>
    <property type="evidence" value="ECO:0007669"/>
    <property type="project" value="UniProtKB-KW"/>
</dbReference>
<name>A0A3S1DPZ8_9BACL</name>
<evidence type="ECO:0000256" key="1">
    <source>
        <dbReference type="ARBA" id="ARBA00004651"/>
    </source>
</evidence>
<dbReference type="InterPro" id="IPR004089">
    <property type="entry name" value="MCPsignal_dom"/>
</dbReference>
<feature type="transmembrane region" description="Helical" evidence="10">
    <location>
        <begin position="283"/>
        <end position="309"/>
    </location>
</feature>
<dbReference type="RefSeq" id="WP_127194152.1">
    <property type="nucleotide sequence ID" value="NZ_RZNY01000024.1"/>
</dbReference>
<gene>
    <name evidence="13" type="ORF">EJP82_21685</name>
</gene>
<dbReference type="GO" id="GO:0007165">
    <property type="term" value="P:signal transduction"/>
    <property type="evidence" value="ECO:0007669"/>
    <property type="project" value="UniProtKB-KW"/>
</dbReference>
<dbReference type="InterPro" id="IPR029151">
    <property type="entry name" value="Sensor-like_sf"/>
</dbReference>
<dbReference type="Gene3D" id="6.10.340.10">
    <property type="match status" value="1"/>
</dbReference>
<feature type="domain" description="HAMP" evidence="12">
    <location>
        <begin position="307"/>
        <end position="359"/>
    </location>
</feature>
<evidence type="ECO:0000313" key="13">
    <source>
        <dbReference type="EMBL" id="RUT42846.1"/>
    </source>
</evidence>
<evidence type="ECO:0000256" key="9">
    <source>
        <dbReference type="PROSITE-ProRule" id="PRU00284"/>
    </source>
</evidence>
<evidence type="ECO:0000256" key="8">
    <source>
        <dbReference type="ARBA" id="ARBA00029447"/>
    </source>
</evidence>
<evidence type="ECO:0000256" key="3">
    <source>
        <dbReference type="ARBA" id="ARBA00022500"/>
    </source>
</evidence>
<evidence type="ECO:0000256" key="2">
    <source>
        <dbReference type="ARBA" id="ARBA00022475"/>
    </source>
</evidence>
<dbReference type="PROSITE" id="PS50111">
    <property type="entry name" value="CHEMOTAXIS_TRANSDUC_2"/>
    <property type="match status" value="1"/>
</dbReference>
<evidence type="ECO:0000256" key="7">
    <source>
        <dbReference type="ARBA" id="ARBA00023224"/>
    </source>
</evidence>
<proteinExistence type="inferred from homology"/>
<reference evidence="13 14" key="1">
    <citation type="submission" date="2018-12" db="EMBL/GenBank/DDBJ databases">
        <authorList>
            <person name="Sun L."/>
            <person name="Chen Z."/>
        </authorList>
    </citation>
    <scope>NUCLEOTIDE SEQUENCE [LARGE SCALE GENOMIC DNA]</scope>
    <source>
        <strain evidence="13 14">DSM 15890</strain>
    </source>
</reference>
<keyword evidence="3" id="KW-0145">Chemotaxis</keyword>
<dbReference type="Proteomes" id="UP000279446">
    <property type="component" value="Unassembled WGS sequence"/>
</dbReference>
<dbReference type="OrthoDB" id="243053at2"/>
<sequence length="665" mass="72890">MKSLFTRIRLRFEIISLRSRLLIMFSLLLIIPNLLITTFNYSSAKGQLESKMEESSKLSVNILNQSLNQIVSAEVRNVEQLVMEINAKQIDSNSPELRKLMDLFMEKHPELELITVGNNKGAWMKAPDPGKQDYDPRKREWYIEALENPNKTIIPDPFKSATTGNYNLFIARALSDGQGAITVSLNMAHINEMINKIKIGENGYIYVIDQNDKLISHPTLAVGDSVTGDQLQVIHSKDTGYVDYNSPITGNPQRGHFTTNDLTGFKLVAVLELNEFSTASLPILWNSLVVLGVSLLIAGILLFITIRAVTKPIEQLNKSARRVAEGNLNEEVTTSRRDEIGQLADSYNEMVTSIRHMVQDMSETSSQLAASSEELTAGTEQNAKAVEYIVELVQESSSDAENQAMASAESAKTMVEMSLGIRKIAEASGSIVESSAQTVEDVRYGSEKVNLVSVQMEEIHRSTRESAELIHQMNELSTQVAAMSNSISDIAVQTNLLALNASIEAARAGEHGRGFSVVAGEVGKLAEQSKGTAEMIRQNIGQMVDLTERVYAVMSSEVTASVERGVAVTSEAHSAFQQIEQSTKLITEQIHDVSAITEQMSASSEQIAASVQQMADTSSKSLDAFQSVTAATEEQLASMEEISSASEGLARMAADMQVKIEHFKL</sequence>
<feature type="transmembrane region" description="Helical" evidence="10">
    <location>
        <begin position="21"/>
        <end position="41"/>
    </location>
</feature>
<protein>
    <submittedName>
        <fullName evidence="13">Methyl-accepting chemotaxis protein</fullName>
    </submittedName>
</protein>
<dbReference type="Gene3D" id="3.30.450.20">
    <property type="entry name" value="PAS domain"/>
    <property type="match status" value="2"/>
</dbReference>